<dbReference type="EMBL" id="CP036271">
    <property type="protein sequence ID" value="QDT53045.1"/>
    <property type="molecule type" value="Genomic_DNA"/>
</dbReference>
<evidence type="ECO:0000256" key="5">
    <source>
        <dbReference type="ARBA" id="ARBA00023004"/>
    </source>
</evidence>
<dbReference type="GO" id="GO:0046872">
    <property type="term" value="F:metal ion binding"/>
    <property type="evidence" value="ECO:0007669"/>
    <property type="project" value="UniProtKB-KW"/>
</dbReference>
<dbReference type="InterPro" id="IPR009056">
    <property type="entry name" value="Cyt_c-like_dom"/>
</dbReference>
<protein>
    <submittedName>
        <fullName evidence="9">Di-heme cytochrome c peroxidase</fullName>
    </submittedName>
</protein>
<keyword evidence="4" id="KW-0560">Oxidoreductase</keyword>
<dbReference type="KEGG" id="ccos:Pan44_10600"/>
<dbReference type="InterPro" id="IPR004852">
    <property type="entry name" value="Di-haem_cyt_c_peroxidsae"/>
</dbReference>
<dbReference type="Proteomes" id="UP000315700">
    <property type="component" value="Chromosome"/>
</dbReference>
<gene>
    <name evidence="9" type="ORF">Pan44_10600</name>
</gene>
<accession>A0A517SA70</accession>
<dbReference type="GO" id="GO:0004130">
    <property type="term" value="F:cytochrome-c peroxidase activity"/>
    <property type="evidence" value="ECO:0007669"/>
    <property type="project" value="TreeGrafter"/>
</dbReference>
<keyword evidence="3 6" id="KW-0479">Metal-binding</keyword>
<comment type="subcellular location">
    <subcellularLocation>
        <location evidence="1">Cell envelope</location>
    </subcellularLocation>
</comment>
<feature type="domain" description="Cytochrome c" evidence="8">
    <location>
        <begin position="38"/>
        <end position="199"/>
    </location>
</feature>
<proteinExistence type="predicted"/>
<feature type="compositionally biased region" description="Low complexity" evidence="7">
    <location>
        <begin position="449"/>
        <end position="458"/>
    </location>
</feature>
<feature type="region of interest" description="Disordered" evidence="7">
    <location>
        <begin position="434"/>
        <end position="463"/>
    </location>
</feature>
<evidence type="ECO:0000256" key="4">
    <source>
        <dbReference type="ARBA" id="ARBA00023002"/>
    </source>
</evidence>
<dbReference type="Gene3D" id="1.10.760.10">
    <property type="entry name" value="Cytochrome c-like domain"/>
    <property type="match status" value="2"/>
</dbReference>
<dbReference type="InterPro" id="IPR051395">
    <property type="entry name" value="Cytochrome_c_Peroxidase/MauG"/>
</dbReference>
<evidence type="ECO:0000256" key="3">
    <source>
        <dbReference type="ARBA" id="ARBA00022723"/>
    </source>
</evidence>
<dbReference type="AlphaFoldDB" id="A0A517SA70"/>
<reference evidence="9 10" key="1">
    <citation type="submission" date="2019-02" db="EMBL/GenBank/DDBJ databases">
        <title>Deep-cultivation of Planctomycetes and their phenomic and genomic characterization uncovers novel biology.</title>
        <authorList>
            <person name="Wiegand S."/>
            <person name="Jogler M."/>
            <person name="Boedeker C."/>
            <person name="Pinto D."/>
            <person name="Vollmers J."/>
            <person name="Rivas-Marin E."/>
            <person name="Kohn T."/>
            <person name="Peeters S.H."/>
            <person name="Heuer A."/>
            <person name="Rast P."/>
            <person name="Oberbeckmann S."/>
            <person name="Bunk B."/>
            <person name="Jeske O."/>
            <person name="Meyerdierks A."/>
            <person name="Storesund J.E."/>
            <person name="Kallscheuer N."/>
            <person name="Luecker S."/>
            <person name="Lage O.M."/>
            <person name="Pohl T."/>
            <person name="Merkel B.J."/>
            <person name="Hornburger P."/>
            <person name="Mueller R.-W."/>
            <person name="Bruemmer F."/>
            <person name="Labrenz M."/>
            <person name="Spormann A.M."/>
            <person name="Op den Camp H."/>
            <person name="Overmann J."/>
            <person name="Amann R."/>
            <person name="Jetten M.S.M."/>
            <person name="Mascher T."/>
            <person name="Medema M.H."/>
            <person name="Devos D.P."/>
            <person name="Kaster A.-K."/>
            <person name="Ovreas L."/>
            <person name="Rohde M."/>
            <person name="Galperin M.Y."/>
            <person name="Jogler C."/>
        </authorList>
    </citation>
    <scope>NUCLEOTIDE SEQUENCE [LARGE SCALE GENOMIC DNA]</scope>
    <source>
        <strain evidence="9 10">Pan44</strain>
    </source>
</reference>
<evidence type="ECO:0000256" key="7">
    <source>
        <dbReference type="SAM" id="MobiDB-lite"/>
    </source>
</evidence>
<dbReference type="InParanoid" id="A0A517SA70"/>
<evidence type="ECO:0000313" key="10">
    <source>
        <dbReference type="Proteomes" id="UP000315700"/>
    </source>
</evidence>
<sequence>MQGLASASRGRPLNLFVRTLATVLALAICVSRPILAQTPQELGEQLFRQAFPGTNGRSCATCHVPENDFTLTPAHVESLWKSNPNDPLFNAIDADDPDARKLTFNHLRKGLVRVWITLPDNVDIIDYLGNVTTPRDRRLFVWRSVPSIRDSAMTAPFQLDGRVATLEEQAQHAITDHSQGGTISRADLEHLAAFERSIFSSDRARRAATTLSAGGSHETAAQVDEGLQLTSAEERGREVFKKVCAVCHGGGAMTTIVDRRIHDLSFSSLRPNGTVVYQIPATDPPTPVPSHQPTNEFINIGSAYEAFMAGLDPDSQSFTKSVSFPHYRYRFYTDGTRTKKVADLPPQPASFNPFSNKKDGDGNPITGPNIAMQLYSTDPGRAMITGSPYDFEAFDIPSLRGISRTAPYFHNNTAEKLEDVVELYSDHFMARFPPLSISDGPPEPDADGDAGPPEAPSAQQKKDLVAYLKRL</sequence>
<keyword evidence="9" id="KW-0575">Peroxidase</keyword>
<dbReference type="GO" id="GO:0020037">
    <property type="term" value="F:heme binding"/>
    <property type="evidence" value="ECO:0007669"/>
    <property type="project" value="InterPro"/>
</dbReference>
<dbReference type="InterPro" id="IPR036909">
    <property type="entry name" value="Cyt_c-like_dom_sf"/>
</dbReference>
<evidence type="ECO:0000256" key="6">
    <source>
        <dbReference type="PROSITE-ProRule" id="PRU00433"/>
    </source>
</evidence>
<dbReference type="SUPFAM" id="SSF46626">
    <property type="entry name" value="Cytochrome c"/>
    <property type="match status" value="2"/>
</dbReference>
<keyword evidence="5 6" id="KW-0408">Iron</keyword>
<feature type="domain" description="Cytochrome c" evidence="8">
    <location>
        <begin position="231"/>
        <end position="471"/>
    </location>
</feature>
<organism evidence="9 10">
    <name type="scientific">Caulifigura coniformis</name>
    <dbReference type="NCBI Taxonomy" id="2527983"/>
    <lineage>
        <taxon>Bacteria</taxon>
        <taxon>Pseudomonadati</taxon>
        <taxon>Planctomycetota</taxon>
        <taxon>Planctomycetia</taxon>
        <taxon>Planctomycetales</taxon>
        <taxon>Planctomycetaceae</taxon>
        <taxon>Caulifigura</taxon>
    </lineage>
</organism>
<evidence type="ECO:0000256" key="1">
    <source>
        <dbReference type="ARBA" id="ARBA00004196"/>
    </source>
</evidence>
<name>A0A517SA70_9PLAN</name>
<keyword evidence="2 6" id="KW-0349">Heme</keyword>
<dbReference type="GO" id="GO:0009055">
    <property type="term" value="F:electron transfer activity"/>
    <property type="evidence" value="ECO:0007669"/>
    <property type="project" value="InterPro"/>
</dbReference>
<dbReference type="PANTHER" id="PTHR30600">
    <property type="entry name" value="CYTOCHROME C PEROXIDASE-RELATED"/>
    <property type="match status" value="1"/>
</dbReference>
<dbReference type="PROSITE" id="PS51007">
    <property type="entry name" value="CYTC"/>
    <property type="match status" value="2"/>
</dbReference>
<keyword evidence="10" id="KW-1185">Reference proteome</keyword>
<dbReference type="Pfam" id="PF03150">
    <property type="entry name" value="CCP_MauG"/>
    <property type="match status" value="1"/>
</dbReference>
<evidence type="ECO:0000313" key="9">
    <source>
        <dbReference type="EMBL" id="QDT53045.1"/>
    </source>
</evidence>
<dbReference type="GO" id="GO:0030313">
    <property type="term" value="C:cell envelope"/>
    <property type="evidence" value="ECO:0007669"/>
    <property type="project" value="UniProtKB-SubCell"/>
</dbReference>
<evidence type="ECO:0000256" key="2">
    <source>
        <dbReference type="ARBA" id="ARBA00022617"/>
    </source>
</evidence>
<evidence type="ECO:0000259" key="8">
    <source>
        <dbReference type="PROSITE" id="PS51007"/>
    </source>
</evidence>